<dbReference type="GO" id="GO:0005721">
    <property type="term" value="C:pericentric heterochromatin"/>
    <property type="evidence" value="ECO:0007669"/>
    <property type="project" value="TreeGrafter"/>
</dbReference>
<dbReference type="GO" id="GO:0010468">
    <property type="term" value="P:regulation of gene expression"/>
    <property type="evidence" value="ECO:0007669"/>
    <property type="project" value="UniProtKB-ARBA"/>
</dbReference>
<evidence type="ECO:0000256" key="13">
    <source>
        <dbReference type="ARBA" id="ARBA00047995"/>
    </source>
</evidence>
<dbReference type="GO" id="GO:0003678">
    <property type="term" value="F:DNA helicase activity"/>
    <property type="evidence" value="ECO:0007669"/>
    <property type="project" value="UniProtKB-EC"/>
</dbReference>
<dbReference type="GO" id="GO:0031490">
    <property type="term" value="F:chromatin DNA binding"/>
    <property type="evidence" value="ECO:0007669"/>
    <property type="project" value="TreeGrafter"/>
</dbReference>
<evidence type="ECO:0000313" key="17">
    <source>
        <dbReference type="Proteomes" id="UP001168990"/>
    </source>
</evidence>
<gene>
    <name evidence="16" type="ORF">PV328_000369</name>
</gene>
<keyword evidence="7" id="KW-0378">Hydrolase</keyword>
<comment type="similarity">
    <text evidence="2">Belongs to the SNF2/RAD54 helicase family.</text>
</comment>
<dbReference type="GO" id="GO:0006338">
    <property type="term" value="P:chromatin remodeling"/>
    <property type="evidence" value="ECO:0007669"/>
    <property type="project" value="TreeGrafter"/>
</dbReference>
<feature type="compositionally biased region" description="Basic and acidic residues" evidence="14">
    <location>
        <begin position="780"/>
        <end position="791"/>
    </location>
</feature>
<dbReference type="InterPro" id="IPR025766">
    <property type="entry name" value="ADD"/>
</dbReference>
<feature type="compositionally biased region" description="Low complexity" evidence="14">
    <location>
        <begin position="416"/>
        <end position="431"/>
    </location>
</feature>
<dbReference type="GO" id="GO:0031297">
    <property type="term" value="P:replication fork processing"/>
    <property type="evidence" value="ECO:0007669"/>
    <property type="project" value="TreeGrafter"/>
</dbReference>
<evidence type="ECO:0000256" key="4">
    <source>
        <dbReference type="ARBA" id="ARBA00022741"/>
    </source>
</evidence>
<evidence type="ECO:0000259" key="15">
    <source>
        <dbReference type="PROSITE" id="PS51533"/>
    </source>
</evidence>
<reference evidence="16" key="1">
    <citation type="journal article" date="2023" name="bioRxiv">
        <title>Scaffold-level genome assemblies of two parasitoid biocontrol wasps reveal the parthenogenesis mechanism and an associated novel virus.</title>
        <authorList>
            <person name="Inwood S."/>
            <person name="Skelly J."/>
            <person name="Guhlin J."/>
            <person name="Harrop T."/>
            <person name="Goldson S."/>
            <person name="Dearden P."/>
        </authorList>
    </citation>
    <scope>NUCLEOTIDE SEQUENCE</scope>
    <source>
        <strain evidence="16">Irish</strain>
        <tissue evidence="16">Whole body</tissue>
    </source>
</reference>
<dbReference type="Pfam" id="PF17981">
    <property type="entry name" value="ADD_ATRX"/>
    <property type="match status" value="1"/>
</dbReference>
<comment type="catalytic activity">
    <reaction evidence="13">
        <text>ATP + H2O = ADP + phosphate + H(+)</text>
        <dbReference type="Rhea" id="RHEA:13065"/>
        <dbReference type="ChEBI" id="CHEBI:15377"/>
        <dbReference type="ChEBI" id="CHEBI:15378"/>
        <dbReference type="ChEBI" id="CHEBI:30616"/>
        <dbReference type="ChEBI" id="CHEBI:43474"/>
        <dbReference type="ChEBI" id="CHEBI:456216"/>
        <dbReference type="EC" id="3.6.4.12"/>
    </reaction>
</comment>
<evidence type="ECO:0000256" key="2">
    <source>
        <dbReference type="ARBA" id="ARBA00007025"/>
    </source>
</evidence>
<dbReference type="CDD" id="cd11726">
    <property type="entry name" value="ADDz_ATRX"/>
    <property type="match status" value="1"/>
</dbReference>
<feature type="region of interest" description="Disordered" evidence="14">
    <location>
        <begin position="471"/>
        <end position="495"/>
    </location>
</feature>
<evidence type="ECO:0000256" key="7">
    <source>
        <dbReference type="ARBA" id="ARBA00022801"/>
    </source>
</evidence>
<dbReference type="Proteomes" id="UP001168990">
    <property type="component" value="Unassembled WGS sequence"/>
</dbReference>
<feature type="compositionally biased region" description="Acidic residues" evidence="14">
    <location>
        <begin position="859"/>
        <end position="868"/>
    </location>
</feature>
<evidence type="ECO:0000256" key="8">
    <source>
        <dbReference type="ARBA" id="ARBA00022833"/>
    </source>
</evidence>
<evidence type="ECO:0000256" key="9">
    <source>
        <dbReference type="ARBA" id="ARBA00022840"/>
    </source>
</evidence>
<dbReference type="GO" id="GO:0006281">
    <property type="term" value="P:DNA repair"/>
    <property type="evidence" value="ECO:0007669"/>
    <property type="project" value="UniProtKB-KW"/>
</dbReference>
<evidence type="ECO:0000256" key="5">
    <source>
        <dbReference type="ARBA" id="ARBA00022763"/>
    </source>
</evidence>
<feature type="compositionally biased region" description="Low complexity" evidence="14">
    <location>
        <begin position="228"/>
        <end position="238"/>
    </location>
</feature>
<evidence type="ECO:0000256" key="14">
    <source>
        <dbReference type="SAM" id="MobiDB-lite"/>
    </source>
</evidence>
<feature type="region of interest" description="Disordered" evidence="14">
    <location>
        <begin position="217"/>
        <end position="269"/>
    </location>
</feature>
<dbReference type="InterPro" id="IPR052131">
    <property type="entry name" value="ATRX_domain-containing"/>
</dbReference>
<evidence type="ECO:0000256" key="1">
    <source>
        <dbReference type="ARBA" id="ARBA00004123"/>
    </source>
</evidence>
<feature type="compositionally biased region" description="Basic and acidic residues" evidence="14">
    <location>
        <begin position="471"/>
        <end position="480"/>
    </location>
</feature>
<dbReference type="InterPro" id="IPR041430">
    <property type="entry name" value="ADD_ATRX"/>
</dbReference>
<sequence>MDIASLLEVQVNEGQSPATLGTDSLENKDDIQILKPSQLISNDEMLYYRRAFGTDIAQVRFRRIHCTACDVHIGSAPSESENMQEHPLLKTLLCARCRDFYGDGNFEQGDDATDMFCRWCANGGNLYCCSYCSNTFCDKCIKRNFESDVRDKIEADEKWKCFVCDPVDLYSLRALCRAIQHHVSTLSRILMADRVMSAQEVEAKMELDDSKCCIGRRSRRRRRESSSGDDSSQRSRSPSIKRNRSRNNHWSNSKRRKSSSRNNDKQNITVLNGTSRFISIAPRYVLQEMVPSTTKYRNEEDDLPAPLLHCEQTMIEGDNETVTSQGVVLTSRSQSNIPDSVMYNTPISLNPVASKNVVRGTMARGGKTIIPIRPLRKIDSLPHGATPQVIHRLPNLHNRPPGPMVTYPAIHRPRVDTNNTPPNTPIDTTPVQPSNYLRCKSNLTVEPSVIDLESDTDDLIILECSSISKETRLDGEKQTDEASTQQKDSSSSVSEHLRRKIFKETIDNPIVAIDNLLEKLRNRLKLELNSETDISEDNAVHNARVKIKIINRNIDEIVNELAAFNNSMIRQYHPWKESQNLSENEDQNITGPIKLKSGERSNKYIPLNMECVRDSESDVGDDDDIDIEYLLNFPKRITQFDEKDMINRGTMTQNDTVDKATQAYDTVTMDYDKAIGYSLLMRADYDFQQKKETFKPVIVHDKFFGQYEEQFISYLQHFEDHRDFDDGNDEETSPDATLTELIDADIAAAKVTESLNVICDDTNDNNKCEKQMIKVSNHKGNSDEKEKEVRPSTEINDETASEKLVNSTNKVDANDEPDTEVKMTSSQEAKHNETVIAVRALIEEENNDTNVTDKWKNNEDDDECTILE</sequence>
<dbReference type="Gene3D" id="3.30.40.10">
    <property type="entry name" value="Zinc/RING finger domain, C3HC4 (zinc finger)"/>
    <property type="match status" value="1"/>
</dbReference>
<comment type="subcellular location">
    <subcellularLocation>
        <location evidence="1">Nucleus</location>
    </subcellularLocation>
</comment>
<keyword evidence="12" id="KW-0539">Nucleus</keyword>
<dbReference type="PROSITE" id="PS51533">
    <property type="entry name" value="ADD"/>
    <property type="match status" value="1"/>
</dbReference>
<dbReference type="PANTHER" id="PTHR46357:SF1">
    <property type="entry name" value="TRANSCRIPTIONAL REGULATOR ATRX"/>
    <property type="match status" value="1"/>
</dbReference>
<reference evidence="16" key="2">
    <citation type="submission" date="2023-03" db="EMBL/GenBank/DDBJ databases">
        <authorList>
            <person name="Inwood S.N."/>
            <person name="Skelly J.G."/>
            <person name="Guhlin J."/>
            <person name="Harrop T.W.R."/>
            <person name="Goldson S.G."/>
            <person name="Dearden P.K."/>
        </authorList>
    </citation>
    <scope>NUCLEOTIDE SEQUENCE</scope>
    <source>
        <strain evidence="16">Irish</strain>
        <tissue evidence="16">Whole body</tissue>
    </source>
</reference>
<feature type="domain" description="PHD-type" evidence="15">
    <location>
        <begin position="54"/>
        <end position="192"/>
    </location>
</feature>
<dbReference type="GO" id="GO:0005524">
    <property type="term" value="F:ATP binding"/>
    <property type="evidence" value="ECO:0007669"/>
    <property type="project" value="UniProtKB-KW"/>
</dbReference>
<feature type="compositionally biased region" description="Basic residues" evidence="14">
    <location>
        <begin position="239"/>
        <end position="259"/>
    </location>
</feature>
<keyword evidence="11" id="KW-0234">DNA repair</keyword>
<comment type="caution">
    <text evidence="16">The sequence shown here is derived from an EMBL/GenBank/DDBJ whole genome shotgun (WGS) entry which is preliminary data.</text>
</comment>
<name>A0AA39FV70_9HYME</name>
<dbReference type="AlphaFoldDB" id="A0AA39FV70"/>
<dbReference type="GO" id="GO:0016787">
    <property type="term" value="F:hydrolase activity"/>
    <property type="evidence" value="ECO:0007669"/>
    <property type="project" value="UniProtKB-KW"/>
</dbReference>
<keyword evidence="5" id="KW-0227">DNA damage</keyword>
<dbReference type="SUPFAM" id="SSF57903">
    <property type="entry name" value="FYVE/PHD zinc finger"/>
    <property type="match status" value="1"/>
</dbReference>
<evidence type="ECO:0000256" key="11">
    <source>
        <dbReference type="ARBA" id="ARBA00023204"/>
    </source>
</evidence>
<organism evidence="16 17">
    <name type="scientific">Microctonus aethiopoides</name>
    <dbReference type="NCBI Taxonomy" id="144406"/>
    <lineage>
        <taxon>Eukaryota</taxon>
        <taxon>Metazoa</taxon>
        <taxon>Ecdysozoa</taxon>
        <taxon>Arthropoda</taxon>
        <taxon>Hexapoda</taxon>
        <taxon>Insecta</taxon>
        <taxon>Pterygota</taxon>
        <taxon>Neoptera</taxon>
        <taxon>Endopterygota</taxon>
        <taxon>Hymenoptera</taxon>
        <taxon>Apocrita</taxon>
        <taxon>Ichneumonoidea</taxon>
        <taxon>Braconidae</taxon>
        <taxon>Euphorinae</taxon>
        <taxon>Microctonus</taxon>
    </lineage>
</organism>
<feature type="region of interest" description="Disordered" evidence="14">
    <location>
        <begin position="846"/>
        <end position="868"/>
    </location>
</feature>
<evidence type="ECO:0000256" key="6">
    <source>
        <dbReference type="ARBA" id="ARBA00022771"/>
    </source>
</evidence>
<feature type="region of interest" description="Disordered" evidence="14">
    <location>
        <begin position="413"/>
        <end position="435"/>
    </location>
</feature>
<feature type="region of interest" description="Disordered" evidence="14">
    <location>
        <begin position="776"/>
        <end position="832"/>
    </location>
</feature>
<keyword evidence="17" id="KW-1185">Reference proteome</keyword>
<evidence type="ECO:0000256" key="12">
    <source>
        <dbReference type="ARBA" id="ARBA00023242"/>
    </source>
</evidence>
<dbReference type="GO" id="GO:0008270">
    <property type="term" value="F:zinc ion binding"/>
    <property type="evidence" value="ECO:0007669"/>
    <property type="project" value="UniProtKB-KW"/>
</dbReference>
<protein>
    <recommendedName>
        <fullName evidence="15">PHD-type domain-containing protein</fullName>
    </recommendedName>
</protein>
<dbReference type="InterPro" id="IPR011011">
    <property type="entry name" value="Znf_FYVE_PHD"/>
</dbReference>
<dbReference type="PANTHER" id="PTHR46357">
    <property type="entry name" value="TRANSCRIPTIONAL REGULATOR ATRX"/>
    <property type="match status" value="1"/>
</dbReference>
<keyword evidence="4" id="KW-0547">Nucleotide-binding</keyword>
<keyword evidence="8" id="KW-0862">Zinc</keyword>
<accession>A0AA39FV70</accession>
<keyword evidence="6" id="KW-0863">Zinc-finger</keyword>
<evidence type="ECO:0000313" key="16">
    <source>
        <dbReference type="EMBL" id="KAK0176211.1"/>
    </source>
</evidence>
<keyword evidence="10" id="KW-0238">DNA-binding</keyword>
<proteinExistence type="inferred from homology"/>
<dbReference type="EMBL" id="JAQQBS010000001">
    <property type="protein sequence ID" value="KAK0176211.1"/>
    <property type="molecule type" value="Genomic_DNA"/>
</dbReference>
<dbReference type="InterPro" id="IPR013083">
    <property type="entry name" value="Znf_RING/FYVE/PHD"/>
</dbReference>
<evidence type="ECO:0000256" key="10">
    <source>
        <dbReference type="ARBA" id="ARBA00023125"/>
    </source>
</evidence>
<evidence type="ECO:0000256" key="3">
    <source>
        <dbReference type="ARBA" id="ARBA00022723"/>
    </source>
</evidence>
<dbReference type="GO" id="GO:0005634">
    <property type="term" value="C:nucleus"/>
    <property type="evidence" value="ECO:0007669"/>
    <property type="project" value="UniProtKB-SubCell"/>
</dbReference>
<keyword evidence="9" id="KW-0067">ATP-binding</keyword>
<keyword evidence="3" id="KW-0479">Metal-binding</keyword>